<evidence type="ECO:0000313" key="7">
    <source>
        <dbReference type="EMBL" id="MPY57783.1"/>
    </source>
</evidence>
<dbReference type="InterPro" id="IPR036388">
    <property type="entry name" value="WH-like_DNA-bd_sf"/>
</dbReference>
<dbReference type="Pfam" id="PF13185">
    <property type="entry name" value="GAF_2"/>
    <property type="match status" value="1"/>
</dbReference>
<accession>A0A5N8XE39</accession>
<dbReference type="SMART" id="SM01012">
    <property type="entry name" value="ANTAR"/>
    <property type="match status" value="1"/>
</dbReference>
<proteinExistence type="predicted"/>
<keyword evidence="2" id="KW-0418">Kinase</keyword>
<dbReference type="EMBL" id="VJZC01000056">
    <property type="protein sequence ID" value="MPY57783.1"/>
    <property type="molecule type" value="Genomic_DNA"/>
</dbReference>
<dbReference type="OrthoDB" id="3683444at2"/>
<dbReference type="GO" id="GO:0003723">
    <property type="term" value="F:RNA binding"/>
    <property type="evidence" value="ECO:0007669"/>
    <property type="project" value="InterPro"/>
</dbReference>
<dbReference type="SUPFAM" id="SSF55781">
    <property type="entry name" value="GAF domain-like"/>
    <property type="match status" value="1"/>
</dbReference>
<dbReference type="PROSITE" id="PS50921">
    <property type="entry name" value="ANTAR"/>
    <property type="match status" value="1"/>
</dbReference>
<dbReference type="Gene3D" id="3.30.450.40">
    <property type="match status" value="1"/>
</dbReference>
<keyword evidence="1" id="KW-0808">Transferase</keyword>
<evidence type="ECO:0000256" key="5">
    <source>
        <dbReference type="SAM" id="MobiDB-lite"/>
    </source>
</evidence>
<evidence type="ECO:0000256" key="2">
    <source>
        <dbReference type="ARBA" id="ARBA00022777"/>
    </source>
</evidence>
<keyword evidence="8" id="KW-1185">Reference proteome</keyword>
<dbReference type="Pfam" id="PF03861">
    <property type="entry name" value="ANTAR"/>
    <property type="match status" value="1"/>
</dbReference>
<keyword evidence="4" id="KW-0804">Transcription</keyword>
<gene>
    <name evidence="7" type="ORF">FNH08_11570</name>
</gene>
<protein>
    <submittedName>
        <fullName evidence="7">GAF and ANTAR domain-containing protein</fullName>
    </submittedName>
</protein>
<sequence>MHHDHREGHRSNRESHQGTRDRESHQGTREIQLAAALVEAADTLSDGFDAGLYLQRLSDHCVALLGARAAGIMLIEGGETVSFAVSGRHADVAHDLLEAQSHGGPCLDTYVSGKPVPPVSLRDAHTAARWPDFTERALSHDVTATLAVPLLRGERALGALNVFVPALPEPPSPQAEFALHLAQLIADAAAIGLANHRAHSEYRTLAAQLQQALSSRVRIEQAKGMLAERWRTGVNEAFTAMRQYARRHRLPLDLVATAVVEDRPEAAPLRDRPSDVP</sequence>
<dbReference type="InterPro" id="IPR011006">
    <property type="entry name" value="CheY-like_superfamily"/>
</dbReference>
<comment type="caution">
    <text evidence="7">The sequence shown here is derived from an EMBL/GenBank/DDBJ whole genome shotgun (WGS) entry which is preliminary data.</text>
</comment>
<dbReference type="SMART" id="SM00065">
    <property type="entry name" value="GAF"/>
    <property type="match status" value="1"/>
</dbReference>
<dbReference type="InterPro" id="IPR005561">
    <property type="entry name" value="ANTAR"/>
</dbReference>
<dbReference type="Proteomes" id="UP000400924">
    <property type="component" value="Unassembled WGS sequence"/>
</dbReference>
<evidence type="ECO:0000256" key="1">
    <source>
        <dbReference type="ARBA" id="ARBA00022679"/>
    </source>
</evidence>
<keyword evidence="3" id="KW-0805">Transcription regulation</keyword>
<dbReference type="RefSeq" id="WP_152771375.1">
    <property type="nucleotide sequence ID" value="NZ_VJZC01000056.1"/>
</dbReference>
<dbReference type="Gene3D" id="1.10.10.10">
    <property type="entry name" value="Winged helix-like DNA-binding domain superfamily/Winged helix DNA-binding domain"/>
    <property type="match status" value="1"/>
</dbReference>
<dbReference type="PIRSF" id="PIRSF036625">
    <property type="entry name" value="GAF_ANTAR"/>
    <property type="match status" value="1"/>
</dbReference>
<feature type="domain" description="ANTAR" evidence="6">
    <location>
        <begin position="199"/>
        <end position="260"/>
    </location>
</feature>
<dbReference type="InterPro" id="IPR012074">
    <property type="entry name" value="GAF_ANTAR"/>
</dbReference>
<name>A0A5N8XE39_9ACTN</name>
<reference evidence="7 8" key="1">
    <citation type="submission" date="2019-07" db="EMBL/GenBank/DDBJ databases">
        <title>New species of Amycolatopsis and Streptomyces.</title>
        <authorList>
            <person name="Duangmal K."/>
            <person name="Teo W.F.A."/>
            <person name="Lipun K."/>
        </authorList>
    </citation>
    <scope>NUCLEOTIDE SEQUENCE [LARGE SCALE GENOMIC DNA]</scope>
    <source>
        <strain evidence="7 8">NBRC 106415</strain>
    </source>
</reference>
<organism evidence="7 8">
    <name type="scientific">Streptomyces spongiae</name>
    <dbReference type="NCBI Taxonomy" id="565072"/>
    <lineage>
        <taxon>Bacteria</taxon>
        <taxon>Bacillati</taxon>
        <taxon>Actinomycetota</taxon>
        <taxon>Actinomycetes</taxon>
        <taxon>Kitasatosporales</taxon>
        <taxon>Streptomycetaceae</taxon>
        <taxon>Streptomyces</taxon>
    </lineage>
</organism>
<dbReference type="InterPro" id="IPR029016">
    <property type="entry name" value="GAF-like_dom_sf"/>
</dbReference>
<feature type="region of interest" description="Disordered" evidence="5">
    <location>
        <begin position="1"/>
        <end position="27"/>
    </location>
</feature>
<evidence type="ECO:0000313" key="8">
    <source>
        <dbReference type="Proteomes" id="UP000400924"/>
    </source>
</evidence>
<evidence type="ECO:0000259" key="6">
    <source>
        <dbReference type="PROSITE" id="PS50921"/>
    </source>
</evidence>
<evidence type="ECO:0000256" key="4">
    <source>
        <dbReference type="ARBA" id="ARBA00023163"/>
    </source>
</evidence>
<dbReference type="SUPFAM" id="SSF52172">
    <property type="entry name" value="CheY-like"/>
    <property type="match status" value="1"/>
</dbReference>
<dbReference type="InterPro" id="IPR003018">
    <property type="entry name" value="GAF"/>
</dbReference>
<evidence type="ECO:0000256" key="3">
    <source>
        <dbReference type="ARBA" id="ARBA00023015"/>
    </source>
</evidence>
<dbReference type="GO" id="GO:0016301">
    <property type="term" value="F:kinase activity"/>
    <property type="evidence" value="ECO:0007669"/>
    <property type="project" value="UniProtKB-KW"/>
</dbReference>
<dbReference type="AlphaFoldDB" id="A0A5N8XE39"/>